<reference evidence="2" key="1">
    <citation type="journal article" date="2022" name="Int. J. Mol. Sci.">
        <title>Draft Genome of Tanacetum Coccineum: Genomic Comparison of Closely Related Tanacetum-Family Plants.</title>
        <authorList>
            <person name="Yamashiro T."/>
            <person name="Shiraishi A."/>
            <person name="Nakayama K."/>
            <person name="Satake H."/>
        </authorList>
    </citation>
    <scope>NUCLEOTIDE SEQUENCE</scope>
</reference>
<protein>
    <submittedName>
        <fullName evidence="2">Uncharacterized protein</fullName>
    </submittedName>
</protein>
<accession>A0ABQ5JC93</accession>
<comment type="caution">
    <text evidence="2">The sequence shown here is derived from an EMBL/GenBank/DDBJ whole genome shotgun (WGS) entry which is preliminary data.</text>
</comment>
<evidence type="ECO:0000313" key="2">
    <source>
        <dbReference type="EMBL" id="GJU09771.1"/>
    </source>
</evidence>
<feature type="compositionally biased region" description="Polar residues" evidence="1">
    <location>
        <begin position="253"/>
        <end position="269"/>
    </location>
</feature>
<feature type="region of interest" description="Disordered" evidence="1">
    <location>
        <begin position="244"/>
        <end position="277"/>
    </location>
</feature>
<gene>
    <name evidence="2" type="ORF">Tco_1132167</name>
</gene>
<sequence>MSTLTFAETHNLVVFLEKPKESNGFEEIINFLNASSIKYVLTVSPTICTTCIEHFWATAKGKTVNGERQIQALVDKKKVIIIEMSIRSDLKFAYWYHFAELERIGYENLTQKLTFYKAYFSSQWKIFIHTILQCLSAKTTAWNEFSSTMASAIICLATNQKFNFSKYIFDNMVKNLEGGVKFLMYPRFVQVFLDNQVEGMSKDKGIYVIPSHTKKVFANMKRPGKGFSGRVTPLFQTMMVQASEDMGEDSAAPTDSHSTPIILQPSSSKPQKKNLQEKVHDLEKANTAQAKEISSFKKRFKQLEKRRKSRTPGFKRLRKGRKIADLDADAEVTLVDETQEMNDDNLMFDTGVLEEQEIEFEKVVEEPVVSVATTTKSIPVSAADPVTTAGEVVTTASASVEIPDELTLAQTLIEIKTAKPKPVTTAATTVTSVRPRAKGIIFHDQEEQVPASTKTFSSSQSQLPQVKDKGKGIMEDASKQGRKIAALDADEEVTLIDETQGRNDEDLMFDTSVFEEPISVATTTSSIPVSAADLVTTAGKVVTTASAEILDELTLAQTLIKIKSIKPKVVTTTATTVTPVSTRRKAKGVVIQETGETTTTTTKIVPIPSKVQDPD</sequence>
<evidence type="ECO:0000256" key="1">
    <source>
        <dbReference type="SAM" id="MobiDB-lite"/>
    </source>
</evidence>
<name>A0ABQ5JC93_9ASTR</name>
<feature type="compositionally biased region" description="Polar residues" evidence="1">
    <location>
        <begin position="450"/>
        <end position="464"/>
    </location>
</feature>
<proteinExistence type="predicted"/>
<evidence type="ECO:0000313" key="3">
    <source>
        <dbReference type="Proteomes" id="UP001151760"/>
    </source>
</evidence>
<dbReference type="EMBL" id="BQNB010021757">
    <property type="protein sequence ID" value="GJU09771.1"/>
    <property type="molecule type" value="Genomic_DNA"/>
</dbReference>
<reference evidence="2" key="2">
    <citation type="submission" date="2022-01" db="EMBL/GenBank/DDBJ databases">
        <authorList>
            <person name="Yamashiro T."/>
            <person name="Shiraishi A."/>
            <person name="Satake H."/>
            <person name="Nakayama K."/>
        </authorList>
    </citation>
    <scope>NUCLEOTIDE SEQUENCE</scope>
</reference>
<organism evidence="2 3">
    <name type="scientific">Tanacetum coccineum</name>
    <dbReference type="NCBI Taxonomy" id="301880"/>
    <lineage>
        <taxon>Eukaryota</taxon>
        <taxon>Viridiplantae</taxon>
        <taxon>Streptophyta</taxon>
        <taxon>Embryophyta</taxon>
        <taxon>Tracheophyta</taxon>
        <taxon>Spermatophyta</taxon>
        <taxon>Magnoliopsida</taxon>
        <taxon>eudicotyledons</taxon>
        <taxon>Gunneridae</taxon>
        <taxon>Pentapetalae</taxon>
        <taxon>asterids</taxon>
        <taxon>campanulids</taxon>
        <taxon>Asterales</taxon>
        <taxon>Asteraceae</taxon>
        <taxon>Asteroideae</taxon>
        <taxon>Anthemideae</taxon>
        <taxon>Anthemidinae</taxon>
        <taxon>Tanacetum</taxon>
    </lineage>
</organism>
<feature type="region of interest" description="Disordered" evidence="1">
    <location>
        <begin position="448"/>
        <end position="470"/>
    </location>
</feature>
<keyword evidence="3" id="KW-1185">Reference proteome</keyword>
<dbReference type="Proteomes" id="UP001151760">
    <property type="component" value="Unassembled WGS sequence"/>
</dbReference>